<reference evidence="1 2" key="1">
    <citation type="submission" date="2019-07" db="EMBL/GenBank/DDBJ databases">
        <title>Whole genome shotgun sequence of Empedobacter brevis NBRC 14943.</title>
        <authorList>
            <person name="Hosoyama A."/>
            <person name="Uohara A."/>
            <person name="Ohji S."/>
            <person name="Ichikawa N."/>
        </authorList>
    </citation>
    <scope>NUCLEOTIDE SEQUENCE [LARGE SCALE GENOMIC DNA]</scope>
    <source>
        <strain evidence="1 2">NBRC 14943</strain>
    </source>
</reference>
<dbReference type="STRING" id="1218108.GCA_000382425_02530"/>
<name>A0A511NF34_9FLAO</name>
<dbReference type="Proteomes" id="UP000321245">
    <property type="component" value="Unassembled WGS sequence"/>
</dbReference>
<evidence type="ECO:0000313" key="2">
    <source>
        <dbReference type="Proteomes" id="UP000321245"/>
    </source>
</evidence>
<accession>A0A511NF34</accession>
<dbReference type="AlphaFoldDB" id="A0A511NF34"/>
<proteinExistence type="predicted"/>
<protein>
    <submittedName>
        <fullName evidence="1">Uncharacterized protein</fullName>
    </submittedName>
</protein>
<evidence type="ECO:0000313" key="1">
    <source>
        <dbReference type="EMBL" id="GEM51443.1"/>
    </source>
</evidence>
<dbReference type="GeneID" id="84650651"/>
<organism evidence="1 2">
    <name type="scientific">Empedobacter brevis NBRC 14943 = ATCC 43319</name>
    <dbReference type="NCBI Taxonomy" id="1218108"/>
    <lineage>
        <taxon>Bacteria</taxon>
        <taxon>Pseudomonadati</taxon>
        <taxon>Bacteroidota</taxon>
        <taxon>Flavobacteriia</taxon>
        <taxon>Flavobacteriales</taxon>
        <taxon>Weeksellaceae</taxon>
        <taxon>Empedobacter</taxon>
    </lineage>
</organism>
<dbReference type="OrthoDB" id="1450774at2"/>
<sequence length="104" mass="12299">MMTINYDVVRIGKPRKDSNAERILHQNVKFLKFDIECFLENLELNDSHIIPITIVIPARGYNVLFDVRDIHHKEVRSALSKQFKSRLFDRNRSILIDHLDNQIV</sequence>
<gene>
    <name evidence="1" type="ORF">EB1_12330</name>
</gene>
<dbReference type="EMBL" id="BJXC01000006">
    <property type="protein sequence ID" value="GEM51443.1"/>
    <property type="molecule type" value="Genomic_DNA"/>
</dbReference>
<dbReference type="RefSeq" id="WP_146810420.1">
    <property type="nucleotide sequence ID" value="NZ_BJXC01000006.1"/>
</dbReference>
<keyword evidence="2" id="KW-1185">Reference proteome</keyword>
<comment type="caution">
    <text evidence="1">The sequence shown here is derived from an EMBL/GenBank/DDBJ whole genome shotgun (WGS) entry which is preliminary data.</text>
</comment>